<proteinExistence type="predicted"/>
<dbReference type="SMART" id="SM00504">
    <property type="entry name" value="Ubox"/>
    <property type="match status" value="1"/>
</dbReference>
<evidence type="ECO:0000256" key="1">
    <source>
        <dbReference type="SAM" id="Coils"/>
    </source>
</evidence>
<dbReference type="SUPFAM" id="SSF57850">
    <property type="entry name" value="RING/U-box"/>
    <property type="match status" value="1"/>
</dbReference>
<dbReference type="AlphaFoldDB" id="A0A8J2WVM1"/>
<keyword evidence="1" id="KW-0175">Coiled coil</keyword>
<dbReference type="PANTHER" id="PTHR46573:SF1">
    <property type="entry name" value="WD REPEAT, SAM AND U-BOX DOMAIN-CONTAINING PROTEIN 1"/>
    <property type="match status" value="1"/>
</dbReference>
<feature type="domain" description="U-box" evidence="2">
    <location>
        <begin position="60"/>
        <end position="129"/>
    </location>
</feature>
<name>A0A8J2WVM1_9STRA</name>
<reference evidence="3" key="1">
    <citation type="submission" date="2021-11" db="EMBL/GenBank/DDBJ databases">
        <authorList>
            <consortium name="Genoscope - CEA"/>
            <person name="William W."/>
        </authorList>
    </citation>
    <scope>NUCLEOTIDE SEQUENCE</scope>
</reference>
<feature type="coiled-coil region" evidence="1">
    <location>
        <begin position="37"/>
        <end position="64"/>
    </location>
</feature>
<dbReference type="Gene3D" id="3.30.40.10">
    <property type="entry name" value="Zinc/RING finger domain, C3HC4 (zinc finger)"/>
    <property type="match status" value="1"/>
</dbReference>
<dbReference type="Pfam" id="PF04564">
    <property type="entry name" value="U-box"/>
    <property type="match status" value="1"/>
</dbReference>
<dbReference type="PANTHER" id="PTHR46573">
    <property type="entry name" value="WD REPEAT, SAM AND U-BOX DOMAIN-CONTAINING PROTEIN 1"/>
    <property type="match status" value="1"/>
</dbReference>
<dbReference type="OrthoDB" id="156568at2759"/>
<gene>
    <name evidence="3" type="ORF">PECAL_2P04710</name>
</gene>
<protein>
    <recommendedName>
        <fullName evidence="2">U-box domain-containing protein</fullName>
    </recommendedName>
</protein>
<evidence type="ECO:0000313" key="3">
    <source>
        <dbReference type="EMBL" id="CAH0367450.1"/>
    </source>
</evidence>
<dbReference type="InterPro" id="IPR052085">
    <property type="entry name" value="WD-SAM-U-box"/>
</dbReference>
<dbReference type="Proteomes" id="UP000789595">
    <property type="component" value="Unassembled WGS sequence"/>
</dbReference>
<dbReference type="CDD" id="cd16655">
    <property type="entry name" value="RING-Ubox_WDSUB1-like"/>
    <property type="match status" value="1"/>
</dbReference>
<dbReference type="InterPro" id="IPR013083">
    <property type="entry name" value="Znf_RING/FYVE/PHD"/>
</dbReference>
<dbReference type="InterPro" id="IPR003613">
    <property type="entry name" value="Ubox_domain"/>
</dbReference>
<dbReference type="PROSITE" id="PS51698">
    <property type="entry name" value="U_BOX"/>
    <property type="match status" value="1"/>
</dbReference>
<accession>A0A8J2WVM1</accession>
<dbReference type="GO" id="GO:0004842">
    <property type="term" value="F:ubiquitin-protein transferase activity"/>
    <property type="evidence" value="ECO:0007669"/>
    <property type="project" value="InterPro"/>
</dbReference>
<dbReference type="EMBL" id="CAKKNE010000002">
    <property type="protein sequence ID" value="CAH0367450.1"/>
    <property type="molecule type" value="Genomic_DNA"/>
</dbReference>
<organism evidence="3 4">
    <name type="scientific">Pelagomonas calceolata</name>
    <dbReference type="NCBI Taxonomy" id="35677"/>
    <lineage>
        <taxon>Eukaryota</taxon>
        <taxon>Sar</taxon>
        <taxon>Stramenopiles</taxon>
        <taxon>Ochrophyta</taxon>
        <taxon>Pelagophyceae</taxon>
        <taxon>Pelagomonadales</taxon>
        <taxon>Pelagomonadaceae</taxon>
        <taxon>Pelagomonas</taxon>
    </lineage>
</organism>
<evidence type="ECO:0000259" key="2">
    <source>
        <dbReference type="PROSITE" id="PS51698"/>
    </source>
</evidence>
<sequence>MGVAPMTCLAILGATAASGKEKKLEAEDILHDVATHQSAIEEELREHRAEIERLKIQRREVPDEYCCPITCELMKDPVLCVEDGQTYERCAVERWWSRPGTKTSPSTGATLASTTLAPNYALKSLIAGW</sequence>
<dbReference type="GO" id="GO:0016567">
    <property type="term" value="P:protein ubiquitination"/>
    <property type="evidence" value="ECO:0007669"/>
    <property type="project" value="InterPro"/>
</dbReference>
<feature type="non-terminal residue" evidence="3">
    <location>
        <position position="129"/>
    </location>
</feature>
<comment type="caution">
    <text evidence="3">The sequence shown here is derived from an EMBL/GenBank/DDBJ whole genome shotgun (WGS) entry which is preliminary data.</text>
</comment>
<keyword evidence="4" id="KW-1185">Reference proteome</keyword>
<evidence type="ECO:0000313" key="4">
    <source>
        <dbReference type="Proteomes" id="UP000789595"/>
    </source>
</evidence>